<dbReference type="PANTHER" id="PTHR33653:SF1">
    <property type="entry name" value="RIBONUCLEASE VAPC2"/>
    <property type="match status" value="1"/>
</dbReference>
<evidence type="ECO:0000256" key="2">
    <source>
        <dbReference type="ARBA" id="ARBA00022649"/>
    </source>
</evidence>
<accession>A0A5M7BPR8</accession>
<comment type="similarity">
    <text evidence="7 8">Belongs to the PINc/VapC protein family.</text>
</comment>
<gene>
    <name evidence="8" type="primary">vapC</name>
    <name evidence="10" type="ORF">F1721_23950</name>
</gene>
<dbReference type="RefSeq" id="WP_150069002.1">
    <property type="nucleotide sequence ID" value="NZ_JBEPDJ010000004.1"/>
</dbReference>
<evidence type="ECO:0000256" key="6">
    <source>
        <dbReference type="ARBA" id="ARBA00022842"/>
    </source>
</evidence>
<reference evidence="10 11" key="1">
    <citation type="submission" date="2019-09" db="EMBL/GenBank/DDBJ databases">
        <title>Draft genome sequence of the thermophilic Saccharopolyspora hirsuta VKM Ac-666T.</title>
        <authorList>
            <person name="Lobastova T.G."/>
            <person name="Fokina V."/>
            <person name="Bragin E.Y."/>
            <person name="Shtratnikova V.Y."/>
            <person name="Starodumova I.P."/>
            <person name="Tarlachkov S.V."/>
            <person name="Donova M.V."/>
        </authorList>
    </citation>
    <scope>NUCLEOTIDE SEQUENCE [LARGE SCALE GENOMIC DNA]</scope>
    <source>
        <strain evidence="10 11">VKM Ac-666</strain>
    </source>
</reference>
<name>A0A5M7BPR8_SACHI</name>
<keyword evidence="4 8" id="KW-0479">Metal-binding</keyword>
<dbReference type="GO" id="GO:0004540">
    <property type="term" value="F:RNA nuclease activity"/>
    <property type="evidence" value="ECO:0007669"/>
    <property type="project" value="InterPro"/>
</dbReference>
<keyword evidence="6 8" id="KW-0460">Magnesium</keyword>
<evidence type="ECO:0000256" key="5">
    <source>
        <dbReference type="ARBA" id="ARBA00022801"/>
    </source>
</evidence>
<keyword evidence="5 8" id="KW-0378">Hydrolase</keyword>
<organism evidence="10 11">
    <name type="scientific">Saccharopolyspora hirsuta</name>
    <dbReference type="NCBI Taxonomy" id="1837"/>
    <lineage>
        <taxon>Bacteria</taxon>
        <taxon>Bacillati</taxon>
        <taxon>Actinomycetota</taxon>
        <taxon>Actinomycetes</taxon>
        <taxon>Pseudonocardiales</taxon>
        <taxon>Pseudonocardiaceae</taxon>
        <taxon>Saccharopolyspora</taxon>
    </lineage>
</organism>
<dbReference type="InterPro" id="IPR022907">
    <property type="entry name" value="VapC_family"/>
</dbReference>
<comment type="caution">
    <text evidence="10">The sequence shown here is derived from an EMBL/GenBank/DDBJ whole genome shotgun (WGS) entry which is preliminary data.</text>
</comment>
<dbReference type="EMBL" id="VWPH01000011">
    <property type="protein sequence ID" value="KAA5830148.1"/>
    <property type="molecule type" value="Genomic_DNA"/>
</dbReference>
<comment type="function">
    <text evidence="8">Toxic component of a toxin-antitoxin (TA) system. An RNase.</text>
</comment>
<dbReference type="Pfam" id="PF01850">
    <property type="entry name" value="PIN"/>
    <property type="match status" value="1"/>
</dbReference>
<keyword evidence="11" id="KW-1185">Reference proteome</keyword>
<dbReference type="GO" id="GO:0090729">
    <property type="term" value="F:toxin activity"/>
    <property type="evidence" value="ECO:0007669"/>
    <property type="project" value="UniProtKB-KW"/>
</dbReference>
<dbReference type="Gene3D" id="3.40.50.1010">
    <property type="entry name" value="5'-nuclease"/>
    <property type="match status" value="1"/>
</dbReference>
<dbReference type="SUPFAM" id="SSF88723">
    <property type="entry name" value="PIN domain-like"/>
    <property type="match status" value="1"/>
</dbReference>
<protein>
    <recommendedName>
        <fullName evidence="8">Ribonuclease VapC</fullName>
        <shortName evidence="8">RNase VapC</shortName>
        <ecNumber evidence="8">3.1.-.-</ecNumber>
    </recommendedName>
    <alternativeName>
        <fullName evidence="8">Toxin VapC</fullName>
    </alternativeName>
</protein>
<dbReference type="InterPro" id="IPR029060">
    <property type="entry name" value="PIN-like_dom_sf"/>
</dbReference>
<comment type="cofactor">
    <cofactor evidence="1 8">
        <name>Mg(2+)</name>
        <dbReference type="ChEBI" id="CHEBI:18420"/>
    </cofactor>
</comment>
<dbReference type="CDD" id="cd09871">
    <property type="entry name" value="PIN_MtVapC28-VapC30-like"/>
    <property type="match status" value="1"/>
</dbReference>
<keyword evidence="8" id="KW-0800">Toxin</keyword>
<proteinExistence type="inferred from homology"/>
<dbReference type="OrthoDB" id="32625at2"/>
<dbReference type="EC" id="3.1.-.-" evidence="8"/>
<dbReference type="InterPro" id="IPR002716">
    <property type="entry name" value="PIN_dom"/>
</dbReference>
<evidence type="ECO:0000259" key="9">
    <source>
        <dbReference type="Pfam" id="PF01850"/>
    </source>
</evidence>
<dbReference type="InterPro" id="IPR050556">
    <property type="entry name" value="Type_II_TA_system_RNase"/>
</dbReference>
<evidence type="ECO:0000256" key="7">
    <source>
        <dbReference type="ARBA" id="ARBA00038093"/>
    </source>
</evidence>
<feature type="binding site" evidence="8">
    <location>
        <position position="99"/>
    </location>
    <ligand>
        <name>Mg(2+)</name>
        <dbReference type="ChEBI" id="CHEBI:18420"/>
    </ligand>
</feature>
<evidence type="ECO:0000256" key="8">
    <source>
        <dbReference type="HAMAP-Rule" id="MF_00265"/>
    </source>
</evidence>
<dbReference type="AlphaFoldDB" id="A0A5M7BPR8"/>
<keyword evidence="3 8" id="KW-0540">Nuclease</keyword>
<evidence type="ECO:0000256" key="3">
    <source>
        <dbReference type="ARBA" id="ARBA00022722"/>
    </source>
</evidence>
<evidence type="ECO:0000313" key="11">
    <source>
        <dbReference type="Proteomes" id="UP000323946"/>
    </source>
</evidence>
<evidence type="ECO:0000256" key="4">
    <source>
        <dbReference type="ARBA" id="ARBA00022723"/>
    </source>
</evidence>
<keyword evidence="2 8" id="KW-1277">Toxin-antitoxin system</keyword>
<dbReference type="PANTHER" id="PTHR33653">
    <property type="entry name" value="RIBONUCLEASE VAPC2"/>
    <property type="match status" value="1"/>
</dbReference>
<dbReference type="SMR" id="A0A5M7BPR8"/>
<evidence type="ECO:0000256" key="1">
    <source>
        <dbReference type="ARBA" id="ARBA00001946"/>
    </source>
</evidence>
<evidence type="ECO:0000313" key="10">
    <source>
        <dbReference type="EMBL" id="KAA5830148.1"/>
    </source>
</evidence>
<feature type="domain" description="PIN" evidence="9">
    <location>
        <begin position="1"/>
        <end position="124"/>
    </location>
</feature>
<dbReference type="HAMAP" id="MF_00265">
    <property type="entry name" value="VapC_Nob1"/>
    <property type="match status" value="1"/>
</dbReference>
<sequence length="130" mass="14073">MIIDSSAIVAILLKEEGYERLIKRLAEVDDVAVGAPTAVETGIVLTARLGVVGRTLLARFFEEVGVEVVDCAQEHWKVAVEAYERFGKGRHPAGLNFGDCLTYAVAWVSGRPLLCVGDDFPKTDLVLVEG</sequence>
<dbReference type="GO" id="GO:0016787">
    <property type="term" value="F:hydrolase activity"/>
    <property type="evidence" value="ECO:0007669"/>
    <property type="project" value="UniProtKB-KW"/>
</dbReference>
<dbReference type="GO" id="GO:0000287">
    <property type="term" value="F:magnesium ion binding"/>
    <property type="evidence" value="ECO:0007669"/>
    <property type="project" value="UniProtKB-UniRule"/>
</dbReference>
<feature type="binding site" evidence="8">
    <location>
        <position position="4"/>
    </location>
    <ligand>
        <name>Mg(2+)</name>
        <dbReference type="ChEBI" id="CHEBI:18420"/>
    </ligand>
</feature>
<dbReference type="Proteomes" id="UP000323946">
    <property type="component" value="Unassembled WGS sequence"/>
</dbReference>